<dbReference type="InterPro" id="IPR010038">
    <property type="entry name" value="MoaD_arc-typ"/>
</dbReference>
<dbReference type="HOGENOM" id="CLU_114601_1_2_2"/>
<keyword evidence="1" id="KW-0547">Nucleotide-binding</keyword>
<sequence>MVRVKLFANFREIAGTRELEIDAESVEELLKKLEESYPEFSRLYEYAIVMVNGRSVDDFSVRLEKNDVVALLPPVSGG</sequence>
<evidence type="ECO:0000256" key="1">
    <source>
        <dbReference type="ARBA" id="ARBA00022741"/>
    </source>
</evidence>
<dbReference type="InterPro" id="IPR016155">
    <property type="entry name" value="Mopterin_synth/thiamin_S_b"/>
</dbReference>
<dbReference type="InterPro" id="IPR003749">
    <property type="entry name" value="ThiS/MoaD-like"/>
</dbReference>
<dbReference type="SUPFAM" id="SSF54285">
    <property type="entry name" value="MoaD/ThiS"/>
    <property type="match status" value="1"/>
</dbReference>
<evidence type="ECO:0000313" key="2">
    <source>
        <dbReference type="EMBL" id="AKG91776.1"/>
    </source>
</evidence>
<dbReference type="EMBL" id="CP011267">
    <property type="protein sequence ID" value="AKG91776.1"/>
    <property type="molecule type" value="Genomic_DNA"/>
</dbReference>
<dbReference type="STRING" id="113653.GAH_00896"/>
<protein>
    <submittedName>
        <fullName evidence="2">MoaD family protein</fullName>
    </submittedName>
</protein>
<reference evidence="2 3" key="1">
    <citation type="submission" date="2015-04" db="EMBL/GenBank/DDBJ databases">
        <title>The complete genome sequence of the hyperthermophilic, obligate iron-reducing archaeon Geoglobus ahangari strain 234T.</title>
        <authorList>
            <person name="Manzella M.P."/>
            <person name="Holmes D.E."/>
            <person name="Rocheleau J.M."/>
            <person name="Chung A."/>
            <person name="Reguera G."/>
            <person name="Kashefi K."/>
        </authorList>
    </citation>
    <scope>NUCLEOTIDE SEQUENCE [LARGE SCALE GENOMIC DNA]</scope>
    <source>
        <strain evidence="2 3">234</strain>
    </source>
</reference>
<dbReference type="InterPro" id="IPR044672">
    <property type="entry name" value="MOCS2A"/>
</dbReference>
<dbReference type="Proteomes" id="UP000034723">
    <property type="component" value="Chromosome"/>
</dbReference>
<dbReference type="InParanoid" id="A0A0F7DBW0"/>
<keyword evidence="3" id="KW-1185">Reference proteome</keyword>
<dbReference type="PANTHER" id="PTHR33359:SF1">
    <property type="entry name" value="MOLYBDOPTERIN SYNTHASE SULFUR CARRIER SUBUNIT"/>
    <property type="match status" value="1"/>
</dbReference>
<dbReference type="CDD" id="cd17040">
    <property type="entry name" value="Ubl_MoaD_like"/>
    <property type="match status" value="1"/>
</dbReference>
<gene>
    <name evidence="2" type="ORF">GAH_00896</name>
</gene>
<organism evidence="2 3">
    <name type="scientific">Geoglobus ahangari</name>
    <dbReference type="NCBI Taxonomy" id="113653"/>
    <lineage>
        <taxon>Archaea</taxon>
        <taxon>Methanobacteriati</taxon>
        <taxon>Methanobacteriota</taxon>
        <taxon>Archaeoglobi</taxon>
        <taxon>Archaeoglobales</taxon>
        <taxon>Archaeoglobaceae</taxon>
        <taxon>Geoglobus</taxon>
    </lineage>
</organism>
<dbReference type="PANTHER" id="PTHR33359">
    <property type="entry name" value="MOLYBDOPTERIN SYNTHASE SULFUR CARRIER SUBUNIT"/>
    <property type="match status" value="1"/>
</dbReference>
<dbReference type="Gene3D" id="3.10.20.30">
    <property type="match status" value="1"/>
</dbReference>
<dbReference type="AlphaFoldDB" id="A0A0F7DBW0"/>
<dbReference type="OrthoDB" id="98357at2157"/>
<dbReference type="NCBIfam" id="TIGR01687">
    <property type="entry name" value="moaD_arch"/>
    <property type="match status" value="1"/>
</dbReference>
<dbReference type="InterPro" id="IPR012675">
    <property type="entry name" value="Beta-grasp_dom_sf"/>
</dbReference>
<dbReference type="GO" id="GO:0000166">
    <property type="term" value="F:nucleotide binding"/>
    <property type="evidence" value="ECO:0007669"/>
    <property type="project" value="UniProtKB-KW"/>
</dbReference>
<name>A0A0F7DBW0_9EURY</name>
<dbReference type="KEGG" id="gah:GAH_00896"/>
<evidence type="ECO:0000313" key="3">
    <source>
        <dbReference type="Proteomes" id="UP000034723"/>
    </source>
</evidence>
<accession>A0A0F7DBW0</accession>
<dbReference type="Pfam" id="PF02597">
    <property type="entry name" value="ThiS"/>
    <property type="match status" value="1"/>
</dbReference>
<dbReference type="GO" id="GO:1990133">
    <property type="term" value="C:molybdopterin adenylyltransferase complex"/>
    <property type="evidence" value="ECO:0007669"/>
    <property type="project" value="TreeGrafter"/>
</dbReference>
<proteinExistence type="predicted"/>
<dbReference type="GO" id="GO:0006777">
    <property type="term" value="P:Mo-molybdopterin cofactor biosynthetic process"/>
    <property type="evidence" value="ECO:0007669"/>
    <property type="project" value="InterPro"/>
</dbReference>